<reference evidence="1 2" key="1">
    <citation type="submission" date="2013-02" db="EMBL/GenBank/DDBJ databases">
        <title>Genome sequence of Clostridium saccharoperbutylacetonicum N1-4(HMT).</title>
        <authorList>
            <person name="Poehlein A."/>
            <person name="Daniel R."/>
        </authorList>
    </citation>
    <scope>NUCLEOTIDE SEQUENCE [LARGE SCALE GENOMIC DNA]</scope>
    <source>
        <strain evidence="2">N1-4(HMT)</strain>
    </source>
</reference>
<dbReference type="GO" id="GO:0003700">
    <property type="term" value="F:DNA-binding transcription factor activity"/>
    <property type="evidence" value="ECO:0007669"/>
    <property type="project" value="InterPro"/>
</dbReference>
<dbReference type="eggNOG" id="COG4496">
    <property type="taxonomic scope" value="Bacteria"/>
</dbReference>
<dbReference type="AlphaFoldDB" id="M1MCB9"/>
<dbReference type="PANTHER" id="PTHR40080:SF1">
    <property type="entry name" value="TRPR-LIKE PROTEIN YERC_YECD"/>
    <property type="match status" value="1"/>
</dbReference>
<name>M1MCB9_9CLOT</name>
<dbReference type="RefSeq" id="WP_015390404.1">
    <property type="nucleotide sequence ID" value="NC_020291.1"/>
</dbReference>
<proteinExistence type="predicted"/>
<protein>
    <submittedName>
        <fullName evidence="1">TrpR like protein, YerC/YecD</fullName>
    </submittedName>
</protein>
<dbReference type="PANTHER" id="PTHR40080">
    <property type="entry name" value="LMO1763 PROTEIN"/>
    <property type="match status" value="1"/>
</dbReference>
<dbReference type="InterPro" id="IPR038116">
    <property type="entry name" value="TrpR-like_sf"/>
</dbReference>
<sequence length="106" mass="12104">MSSFESKIKSPELDIFFKAILELKNIDECYRFFEDVATINEVKALAQRLHVAALLKNKKTYSEIAEVTGASTATISRVNRCLNYGSDGYNTVLERLKDNKEIDMNY</sequence>
<dbReference type="NCBIfam" id="TIGR02531">
    <property type="entry name" value="yecD_yerC"/>
    <property type="match status" value="1"/>
</dbReference>
<dbReference type="STRING" id="36745.CLSAP_02570"/>
<dbReference type="InterPro" id="IPR000831">
    <property type="entry name" value="Trp_repress"/>
</dbReference>
<dbReference type="GO" id="GO:0043565">
    <property type="term" value="F:sequence-specific DNA binding"/>
    <property type="evidence" value="ECO:0007669"/>
    <property type="project" value="InterPro"/>
</dbReference>
<dbReference type="HOGENOM" id="CLU_147939_1_0_9"/>
<evidence type="ECO:0000313" key="2">
    <source>
        <dbReference type="Proteomes" id="UP000011728"/>
    </source>
</evidence>
<dbReference type="KEGG" id="csr:Cspa_c02600"/>
<evidence type="ECO:0000313" key="1">
    <source>
        <dbReference type="EMBL" id="AGF54078.1"/>
    </source>
</evidence>
<dbReference type="PATRIC" id="fig|931276.5.peg.235"/>
<dbReference type="SUPFAM" id="SSF48295">
    <property type="entry name" value="TrpR-like"/>
    <property type="match status" value="1"/>
</dbReference>
<dbReference type="OrthoDB" id="2874807at2"/>
<dbReference type="Proteomes" id="UP000011728">
    <property type="component" value="Chromosome"/>
</dbReference>
<dbReference type="InterPro" id="IPR010921">
    <property type="entry name" value="Trp_repressor/repl_initiator"/>
</dbReference>
<keyword evidence="2" id="KW-1185">Reference proteome</keyword>
<organism evidence="1 2">
    <name type="scientific">Clostridium saccharoperbutylacetonicum N1-4(HMT)</name>
    <dbReference type="NCBI Taxonomy" id="931276"/>
    <lineage>
        <taxon>Bacteria</taxon>
        <taxon>Bacillati</taxon>
        <taxon>Bacillota</taxon>
        <taxon>Clostridia</taxon>
        <taxon>Eubacteriales</taxon>
        <taxon>Clostridiaceae</taxon>
        <taxon>Clostridium</taxon>
    </lineage>
</organism>
<gene>
    <name evidence="1" type="ORF">Cspa_c02600</name>
</gene>
<dbReference type="Gene3D" id="1.10.1270.10">
    <property type="entry name" value="TrpR-like"/>
    <property type="match status" value="1"/>
</dbReference>
<dbReference type="Pfam" id="PF01371">
    <property type="entry name" value="Trp_repressor"/>
    <property type="match status" value="1"/>
</dbReference>
<dbReference type="PIRSF" id="PIRSF012508">
    <property type="entry name" value="YerC"/>
    <property type="match status" value="1"/>
</dbReference>
<dbReference type="EMBL" id="CP004121">
    <property type="protein sequence ID" value="AGF54078.1"/>
    <property type="molecule type" value="Genomic_DNA"/>
</dbReference>
<accession>M1MCB9</accession>
<dbReference type="InterPro" id="IPR013368">
    <property type="entry name" value="YecD_YerC"/>
</dbReference>